<comment type="subcellular location">
    <subcellularLocation>
        <location evidence="1 7">Cell membrane</location>
        <topology evidence="1 7">Multi-pass membrane protein</topology>
    </subcellularLocation>
</comment>
<dbReference type="GO" id="GO:0005886">
    <property type="term" value="C:plasma membrane"/>
    <property type="evidence" value="ECO:0007669"/>
    <property type="project" value="UniProtKB-SubCell"/>
</dbReference>
<evidence type="ECO:0000256" key="5">
    <source>
        <dbReference type="ARBA" id="ARBA00022989"/>
    </source>
</evidence>
<accession>A0A0B6AT82</accession>
<proteinExistence type="inferred from homology"/>
<dbReference type="EMBL" id="CP009920">
    <property type="protein sequence ID" value="AJI24352.1"/>
    <property type="molecule type" value="Genomic_DNA"/>
</dbReference>
<name>A0A0B6AT82_PRIM2</name>
<feature type="transmembrane region" description="Helical" evidence="7">
    <location>
        <begin position="235"/>
        <end position="256"/>
    </location>
</feature>
<feature type="transmembrane region" description="Helical" evidence="7">
    <location>
        <begin position="97"/>
        <end position="124"/>
    </location>
</feature>
<keyword evidence="2 7" id="KW-0813">Transport</keyword>
<dbReference type="CDD" id="cd06261">
    <property type="entry name" value="TM_PBP2"/>
    <property type="match status" value="1"/>
</dbReference>
<dbReference type="PANTHER" id="PTHR43744:SF12">
    <property type="entry name" value="ABC TRANSPORTER PERMEASE PROTEIN MG189-RELATED"/>
    <property type="match status" value="1"/>
</dbReference>
<dbReference type="PROSITE" id="PS50928">
    <property type="entry name" value="ABC_TM1"/>
    <property type="match status" value="1"/>
</dbReference>
<dbReference type="Pfam" id="PF00528">
    <property type="entry name" value="BPD_transp_1"/>
    <property type="match status" value="1"/>
</dbReference>
<gene>
    <name evidence="8" type="ORF">BG04_3735</name>
</gene>
<dbReference type="GO" id="GO:0055085">
    <property type="term" value="P:transmembrane transport"/>
    <property type="evidence" value="ECO:0007669"/>
    <property type="project" value="InterPro"/>
</dbReference>
<feature type="transmembrane region" description="Helical" evidence="7">
    <location>
        <begin position="181"/>
        <end position="202"/>
    </location>
</feature>
<feature type="transmembrane region" description="Helical" evidence="7">
    <location>
        <begin position="136"/>
        <end position="160"/>
    </location>
</feature>
<keyword evidence="4 7" id="KW-0812">Transmembrane</keyword>
<dbReference type="Gene3D" id="1.10.3720.10">
    <property type="entry name" value="MetI-like"/>
    <property type="match status" value="1"/>
</dbReference>
<dbReference type="InterPro" id="IPR000515">
    <property type="entry name" value="MetI-like"/>
</dbReference>
<keyword evidence="3" id="KW-1003">Cell membrane</keyword>
<dbReference type="SUPFAM" id="SSF161098">
    <property type="entry name" value="MetI-like"/>
    <property type="match status" value="1"/>
</dbReference>
<dbReference type="PANTHER" id="PTHR43744">
    <property type="entry name" value="ABC TRANSPORTER PERMEASE PROTEIN MG189-RELATED-RELATED"/>
    <property type="match status" value="1"/>
</dbReference>
<evidence type="ECO:0000256" key="7">
    <source>
        <dbReference type="RuleBase" id="RU363032"/>
    </source>
</evidence>
<evidence type="ECO:0000256" key="6">
    <source>
        <dbReference type="ARBA" id="ARBA00023136"/>
    </source>
</evidence>
<feature type="transmembrane region" description="Helical" evidence="7">
    <location>
        <begin position="69"/>
        <end position="90"/>
    </location>
</feature>
<keyword evidence="6 7" id="KW-0472">Membrane</keyword>
<dbReference type="Proteomes" id="UP000031829">
    <property type="component" value="Chromosome"/>
</dbReference>
<sequence length="270" mass="30289">MKQNPFRQLILGIYGLIILLPLSLVLLTTFKTTPELYSNPIGLPAGWNIENYKQLLVNEPIFGYIKNSVIVTVFSTFFILWFSSMIAYAIIQLPQKLGWIVYGFFVCGMIVPTQVNMIPVFLLMNKLGLVNTLTGVIIVSISFLLPIGVFIITGFMKTLPRELFEAARMDGASEWKIYSKIALRLSIPSMATVGIFSFVIVWNDLLFPLLLLKSKEVKTLPIALLDFQGEFLTNYPMLFSAVVLSSIPLLIAYVFLQKHFISGMTSGALK</sequence>
<dbReference type="RefSeq" id="WP_013056150.1">
    <property type="nucleotide sequence ID" value="NZ_BCVB01000002.1"/>
</dbReference>
<organism evidence="8 9">
    <name type="scientific">Priestia megaterium (strain ATCC 14581 / DSM 32 / CCUG 1817 / JCM 2506 / NBRC 15308 / NCIMB 9376 / NCTC 10342 / NRRL B-14308 / VKM B-512 / Ford 19)</name>
    <name type="common">Bacillus megaterium</name>
    <dbReference type="NCBI Taxonomy" id="1348623"/>
    <lineage>
        <taxon>Bacteria</taxon>
        <taxon>Bacillati</taxon>
        <taxon>Bacillota</taxon>
        <taxon>Bacilli</taxon>
        <taxon>Bacillales</taxon>
        <taxon>Bacillaceae</taxon>
        <taxon>Priestia</taxon>
    </lineage>
</organism>
<dbReference type="HOGENOM" id="CLU_016047_1_2_9"/>
<evidence type="ECO:0000313" key="8">
    <source>
        <dbReference type="EMBL" id="AJI24352.1"/>
    </source>
</evidence>
<evidence type="ECO:0000256" key="2">
    <source>
        <dbReference type="ARBA" id="ARBA00022448"/>
    </source>
</evidence>
<dbReference type="AlphaFoldDB" id="A0A0B6AT82"/>
<evidence type="ECO:0000313" key="9">
    <source>
        <dbReference type="Proteomes" id="UP000031829"/>
    </source>
</evidence>
<reference evidence="8 9" key="1">
    <citation type="journal article" date="2015" name="Genome Announc.">
        <title>Complete genome sequences for 35 biothreat assay-relevant bacillus species.</title>
        <authorList>
            <person name="Johnson S.L."/>
            <person name="Daligault H.E."/>
            <person name="Davenport K.W."/>
            <person name="Jaissle J."/>
            <person name="Frey K.G."/>
            <person name="Ladner J.T."/>
            <person name="Broomall S.M."/>
            <person name="Bishop-Lilly K.A."/>
            <person name="Bruce D.C."/>
            <person name="Gibbons H.S."/>
            <person name="Coyne S.R."/>
            <person name="Lo C.C."/>
            <person name="Meincke L."/>
            <person name="Munk A.C."/>
            <person name="Koroleva G.I."/>
            <person name="Rosenzweig C.N."/>
            <person name="Palacios G.F."/>
            <person name="Redden C.L."/>
            <person name="Minogue T.D."/>
            <person name="Chain P.S."/>
        </authorList>
    </citation>
    <scope>NUCLEOTIDE SEQUENCE [LARGE SCALE GENOMIC DNA]</scope>
    <source>
        <strain evidence="9">ATCC 14581 / DSM 32 / JCM 2506 / NBRC 15308 / NCIMB 9376 / NCTC 10342 / NRRL B-14308 / VKM B-512</strain>
    </source>
</reference>
<dbReference type="GeneID" id="93641785"/>
<keyword evidence="5 7" id="KW-1133">Transmembrane helix</keyword>
<evidence type="ECO:0000256" key="1">
    <source>
        <dbReference type="ARBA" id="ARBA00004651"/>
    </source>
</evidence>
<feature type="transmembrane region" description="Helical" evidence="7">
    <location>
        <begin position="9"/>
        <end position="30"/>
    </location>
</feature>
<dbReference type="KEGG" id="bmeg:BG04_3735"/>
<evidence type="ECO:0000256" key="4">
    <source>
        <dbReference type="ARBA" id="ARBA00022692"/>
    </source>
</evidence>
<protein>
    <submittedName>
        <fullName evidence="8">Binding--dependent transport system inner membrane component family protein</fullName>
    </submittedName>
</protein>
<comment type="similarity">
    <text evidence="7">Belongs to the binding-protein-dependent transport system permease family.</text>
</comment>
<evidence type="ECO:0000256" key="3">
    <source>
        <dbReference type="ARBA" id="ARBA00022475"/>
    </source>
</evidence>
<dbReference type="InterPro" id="IPR035906">
    <property type="entry name" value="MetI-like_sf"/>
</dbReference>